<evidence type="ECO:0000313" key="3">
    <source>
        <dbReference type="Proteomes" id="UP000220527"/>
    </source>
</evidence>
<dbReference type="NCBIfam" id="TIGR00277">
    <property type="entry name" value="HDIG"/>
    <property type="match status" value="1"/>
</dbReference>
<name>A0A2A6RF93_9CHLR</name>
<dbReference type="SUPFAM" id="SSF109604">
    <property type="entry name" value="HD-domain/PDEase-like"/>
    <property type="match status" value="1"/>
</dbReference>
<dbReference type="Proteomes" id="UP000220527">
    <property type="component" value="Unassembled WGS sequence"/>
</dbReference>
<dbReference type="GO" id="GO:0016787">
    <property type="term" value="F:hydrolase activity"/>
    <property type="evidence" value="ECO:0007669"/>
    <property type="project" value="UniProtKB-KW"/>
</dbReference>
<dbReference type="EMBL" id="NQWI01000129">
    <property type="protein sequence ID" value="PDW01548.1"/>
    <property type="molecule type" value="Genomic_DNA"/>
</dbReference>
<dbReference type="PROSITE" id="PS51831">
    <property type="entry name" value="HD"/>
    <property type="match status" value="1"/>
</dbReference>
<dbReference type="InterPro" id="IPR003607">
    <property type="entry name" value="HD/PDEase_dom"/>
</dbReference>
<protein>
    <submittedName>
        <fullName evidence="2">Phosphohydrolase</fullName>
    </submittedName>
</protein>
<dbReference type="AlphaFoldDB" id="A0A2A6RF93"/>
<dbReference type="InterPro" id="IPR006675">
    <property type="entry name" value="HDIG_dom"/>
</dbReference>
<dbReference type="Gene3D" id="1.10.3210.10">
    <property type="entry name" value="Hypothetical protein af1432"/>
    <property type="match status" value="1"/>
</dbReference>
<dbReference type="InterPro" id="IPR006674">
    <property type="entry name" value="HD_domain"/>
</dbReference>
<dbReference type="Pfam" id="PF01966">
    <property type="entry name" value="HD"/>
    <property type="match status" value="1"/>
</dbReference>
<evidence type="ECO:0000259" key="1">
    <source>
        <dbReference type="PROSITE" id="PS51831"/>
    </source>
</evidence>
<feature type="domain" description="HD" evidence="1">
    <location>
        <begin position="28"/>
        <end position="121"/>
    </location>
</feature>
<evidence type="ECO:0000313" key="2">
    <source>
        <dbReference type="EMBL" id="PDW01548.1"/>
    </source>
</evidence>
<dbReference type="CDD" id="cd00077">
    <property type="entry name" value="HDc"/>
    <property type="match status" value="1"/>
</dbReference>
<dbReference type="RefSeq" id="WP_097645595.1">
    <property type="nucleotide sequence ID" value="NZ_NQWI01000129.1"/>
</dbReference>
<dbReference type="SMART" id="SM00471">
    <property type="entry name" value="HDc"/>
    <property type="match status" value="1"/>
</dbReference>
<organism evidence="2 3">
    <name type="scientific">Candidatus Viridilinea mediisalina</name>
    <dbReference type="NCBI Taxonomy" id="2024553"/>
    <lineage>
        <taxon>Bacteria</taxon>
        <taxon>Bacillati</taxon>
        <taxon>Chloroflexota</taxon>
        <taxon>Chloroflexia</taxon>
        <taxon>Chloroflexales</taxon>
        <taxon>Chloroflexineae</taxon>
        <taxon>Oscillochloridaceae</taxon>
        <taxon>Candidatus Viridilinea</taxon>
    </lineage>
</organism>
<dbReference type="OrthoDB" id="360187at2"/>
<comment type="caution">
    <text evidence="2">The sequence shown here is derived from an EMBL/GenBank/DDBJ whole genome shotgun (WGS) entry which is preliminary data.</text>
</comment>
<keyword evidence="2" id="KW-0378">Hydrolase</keyword>
<proteinExistence type="predicted"/>
<keyword evidence="3" id="KW-1185">Reference proteome</keyword>
<gene>
    <name evidence="2" type="ORF">CJ255_18590</name>
</gene>
<reference evidence="3" key="1">
    <citation type="submission" date="2017-08" db="EMBL/GenBank/DDBJ databases">
        <authorList>
            <person name="Grouzdev D.S."/>
            <person name="Gaisin V.A."/>
            <person name="Rysina M.S."/>
            <person name="Gorlenko V.M."/>
        </authorList>
    </citation>
    <scope>NUCLEOTIDE SEQUENCE [LARGE SCALE GENOMIC DNA]</scope>
    <source>
        <strain evidence="3">Kir15-3F</strain>
    </source>
</reference>
<accession>A0A2A6RF93</accession>
<sequence>MDQACIADLLAHPRVTETRDHMHHSIPKHDHMLRVARYSYMLAPLLGADQRTAARAAILHDLDSRLGTLTTHGAIAARVAAELGESEAVSLAIISHMYPFGPRPTTREGWVLAVADKLASFRDMTYFVGGLFNGRSLAERRRLCASDPYYAARMAKRRRRRMLISRLWQRGGRKALSEQGSL</sequence>